<dbReference type="AlphaFoldDB" id="A0A2X2VX25"/>
<dbReference type="Proteomes" id="UP000250223">
    <property type="component" value="Unassembled WGS sequence"/>
</dbReference>
<gene>
    <name evidence="1" type="ORF">NCTC13028_02020</name>
</gene>
<proteinExistence type="predicted"/>
<dbReference type="RefSeq" id="WP_111921680.1">
    <property type="nucleotide sequence ID" value="NZ_UAWC01000024.1"/>
</dbReference>
<organism evidence="1 2">
    <name type="scientific">Clostridium cochlearium</name>
    <dbReference type="NCBI Taxonomy" id="1494"/>
    <lineage>
        <taxon>Bacteria</taxon>
        <taxon>Bacillati</taxon>
        <taxon>Bacillota</taxon>
        <taxon>Clostridia</taxon>
        <taxon>Eubacteriales</taxon>
        <taxon>Clostridiaceae</taxon>
        <taxon>Clostridium</taxon>
    </lineage>
</organism>
<evidence type="ECO:0000313" key="2">
    <source>
        <dbReference type="Proteomes" id="UP000250223"/>
    </source>
</evidence>
<evidence type="ECO:0000313" key="1">
    <source>
        <dbReference type="EMBL" id="SQB35512.1"/>
    </source>
</evidence>
<dbReference type="EMBL" id="UAWC01000024">
    <property type="protein sequence ID" value="SQB35512.1"/>
    <property type="molecule type" value="Genomic_DNA"/>
</dbReference>
<sequence length="200" mass="22529">MANNILKAKVSIEGSRPILWNSFNLELLDVKVKKNGVKGNNPEEWKKTVLITENRQLYLKPESIFSCLREGGKYTKNGRTTMQAIVTATLQVLDSIVLVNKFLPGEEFLTKNQNEDVYLDIRSVKNPNTRGRNIRYRIAAKSGWKANFTIMWDCTLLSEELMEAIAIDAGNLCGIGDGRNIGMGRFTVKEFKIIGEDNNA</sequence>
<protein>
    <submittedName>
        <fullName evidence="1">Uncharacterized protein</fullName>
    </submittedName>
</protein>
<name>A0A2X2VX25_CLOCO</name>
<accession>A0A2X2VX25</accession>
<reference evidence="1 2" key="1">
    <citation type="submission" date="2018-06" db="EMBL/GenBank/DDBJ databases">
        <authorList>
            <consortium name="Pathogen Informatics"/>
            <person name="Doyle S."/>
        </authorList>
    </citation>
    <scope>NUCLEOTIDE SEQUENCE [LARGE SCALE GENOMIC DNA]</scope>
    <source>
        <strain evidence="1 2">NCTC13028</strain>
    </source>
</reference>